<name>A0A5C5XWM2_9BACT</name>
<accession>A0A5C5XWM2</accession>
<dbReference type="EMBL" id="SJPK01000004">
    <property type="protein sequence ID" value="TWT67324.1"/>
    <property type="molecule type" value="Genomic_DNA"/>
</dbReference>
<keyword evidence="3" id="KW-1185">Reference proteome</keyword>
<evidence type="ECO:0000313" key="3">
    <source>
        <dbReference type="Proteomes" id="UP000318053"/>
    </source>
</evidence>
<dbReference type="AlphaFoldDB" id="A0A5C5XWM2"/>
<reference evidence="2 3" key="1">
    <citation type="submission" date="2019-02" db="EMBL/GenBank/DDBJ databases">
        <title>Deep-cultivation of Planctomycetes and their phenomic and genomic characterization uncovers novel biology.</title>
        <authorList>
            <person name="Wiegand S."/>
            <person name="Jogler M."/>
            <person name="Boedeker C."/>
            <person name="Pinto D."/>
            <person name="Vollmers J."/>
            <person name="Rivas-Marin E."/>
            <person name="Kohn T."/>
            <person name="Peeters S.H."/>
            <person name="Heuer A."/>
            <person name="Rast P."/>
            <person name="Oberbeckmann S."/>
            <person name="Bunk B."/>
            <person name="Jeske O."/>
            <person name="Meyerdierks A."/>
            <person name="Storesund J.E."/>
            <person name="Kallscheuer N."/>
            <person name="Luecker S."/>
            <person name="Lage O.M."/>
            <person name="Pohl T."/>
            <person name="Merkel B.J."/>
            <person name="Hornburger P."/>
            <person name="Mueller R.-W."/>
            <person name="Bruemmer F."/>
            <person name="Labrenz M."/>
            <person name="Spormann A.M."/>
            <person name="Op Den Camp H."/>
            <person name="Overmann J."/>
            <person name="Amann R."/>
            <person name="Jetten M.S.M."/>
            <person name="Mascher T."/>
            <person name="Medema M.H."/>
            <person name="Devos D.P."/>
            <person name="Kaster A.-K."/>
            <person name="Ovreas L."/>
            <person name="Rohde M."/>
            <person name="Galperin M.Y."/>
            <person name="Jogler C."/>
        </authorList>
    </citation>
    <scope>NUCLEOTIDE SEQUENCE [LARGE SCALE GENOMIC DNA]</scope>
    <source>
        <strain evidence="2 3">CA85</strain>
    </source>
</reference>
<sequence length="222" mass="24002">MTLWKLEIAVASADGVGESDRVLVPEVAAAVCDDVPPGPGKRIGCQSRNDPAMFPHVVRGRDRTGRTGGQGRTAGQSTLSAGWRILWLRGPSLHGVLLTRWLGIDRVCRCFSPQSAPSPLSASLPRSRDADEILTEKSPILISDCEDLSGSTTQVVATMSAMNSHRVHSVRTLTGVLPRLPGADCRGRPIQQFQVTFQWHGQESLITATLLRFTRAGTARIE</sequence>
<gene>
    <name evidence="2" type="ORF">CA85_21740</name>
</gene>
<comment type="caution">
    <text evidence="2">The sequence shown here is derived from an EMBL/GenBank/DDBJ whole genome shotgun (WGS) entry which is preliminary data.</text>
</comment>
<feature type="region of interest" description="Disordered" evidence="1">
    <location>
        <begin position="55"/>
        <end position="75"/>
    </location>
</feature>
<proteinExistence type="predicted"/>
<dbReference type="Proteomes" id="UP000318053">
    <property type="component" value="Unassembled WGS sequence"/>
</dbReference>
<protein>
    <submittedName>
        <fullName evidence="2">Uncharacterized protein</fullName>
    </submittedName>
</protein>
<evidence type="ECO:0000313" key="2">
    <source>
        <dbReference type="EMBL" id="TWT67324.1"/>
    </source>
</evidence>
<evidence type="ECO:0000256" key="1">
    <source>
        <dbReference type="SAM" id="MobiDB-lite"/>
    </source>
</evidence>
<organism evidence="2 3">
    <name type="scientific">Allorhodopirellula solitaria</name>
    <dbReference type="NCBI Taxonomy" id="2527987"/>
    <lineage>
        <taxon>Bacteria</taxon>
        <taxon>Pseudomonadati</taxon>
        <taxon>Planctomycetota</taxon>
        <taxon>Planctomycetia</taxon>
        <taxon>Pirellulales</taxon>
        <taxon>Pirellulaceae</taxon>
        <taxon>Allorhodopirellula</taxon>
    </lineage>
</organism>